<dbReference type="EMBL" id="CP104065">
    <property type="protein sequence ID" value="WAH39350.1"/>
    <property type="molecule type" value="Genomic_DNA"/>
</dbReference>
<dbReference type="InterPro" id="IPR050266">
    <property type="entry name" value="AB_hydrolase_sf"/>
</dbReference>
<dbReference type="Proteomes" id="UP001164803">
    <property type="component" value="Plasmid unnamed1"/>
</dbReference>
<dbReference type="InterPro" id="IPR000073">
    <property type="entry name" value="AB_hydrolase_1"/>
</dbReference>
<evidence type="ECO:0000313" key="3">
    <source>
        <dbReference type="Proteomes" id="UP001164803"/>
    </source>
</evidence>
<keyword evidence="2" id="KW-0378">Hydrolase</keyword>
<proteinExistence type="predicted"/>
<dbReference type="PRINTS" id="PR00111">
    <property type="entry name" value="ABHYDROLASE"/>
</dbReference>
<dbReference type="SUPFAM" id="SSF53474">
    <property type="entry name" value="alpha/beta-Hydrolases"/>
    <property type="match status" value="1"/>
</dbReference>
<reference evidence="2" key="1">
    <citation type="submission" date="2022-08" db="EMBL/GenBank/DDBJ databases">
        <title>Alicyclobacillus dauci DSM2870, complete genome.</title>
        <authorList>
            <person name="Wang Q."/>
            <person name="Cai R."/>
            <person name="Wang Z."/>
        </authorList>
    </citation>
    <scope>NUCLEOTIDE SEQUENCE</scope>
    <source>
        <strain evidence="2">DSM 28700</strain>
        <plasmid evidence="2">unnamed1</plasmid>
    </source>
</reference>
<keyword evidence="3" id="KW-1185">Reference proteome</keyword>
<dbReference type="InterPro" id="IPR029058">
    <property type="entry name" value="AB_hydrolase_fold"/>
</dbReference>
<accession>A0ABY6ZB78</accession>
<dbReference type="GO" id="GO:0016787">
    <property type="term" value="F:hydrolase activity"/>
    <property type="evidence" value="ECO:0007669"/>
    <property type="project" value="UniProtKB-KW"/>
</dbReference>
<evidence type="ECO:0000259" key="1">
    <source>
        <dbReference type="Pfam" id="PF00561"/>
    </source>
</evidence>
<dbReference type="Pfam" id="PF00561">
    <property type="entry name" value="Abhydrolase_1"/>
    <property type="match status" value="2"/>
</dbReference>
<keyword evidence="2" id="KW-0614">Plasmid</keyword>
<feature type="domain" description="AB hydrolase-1" evidence="1">
    <location>
        <begin position="21"/>
        <end position="118"/>
    </location>
</feature>
<dbReference type="Gene3D" id="3.40.50.1820">
    <property type="entry name" value="alpha/beta hydrolase"/>
    <property type="match status" value="1"/>
</dbReference>
<dbReference type="PANTHER" id="PTHR43798">
    <property type="entry name" value="MONOACYLGLYCEROL LIPASE"/>
    <property type="match status" value="1"/>
</dbReference>
<sequence>MKTELNGVSHYYEVRGNGPEAILFIHGLGGNSNFWYPQAQILARTFTVISYDLRGSGRAELGNEPYGMEVWVDDATALLDQLQIDKVHVVAHSMGTLIAQYFAVSHPDRTLSLTLVGPIIEIGAAGKEGLQARAKTVREQGMEAIADAICDGGLSASTKGSHPEIVALIRDMLMNQPAEGYARSCEALAAARAIEHHQVTVPVLLIAGDEDNTSPYAVARRLNQGFPNAQEITLAQCGHWLSLEKAGQVTSALHDFFCRI</sequence>
<gene>
    <name evidence="2" type="ORF">NZD86_23575</name>
</gene>
<dbReference type="PANTHER" id="PTHR43798:SF5">
    <property type="entry name" value="MONOACYLGLYCEROL LIPASE ABHD6"/>
    <property type="match status" value="1"/>
</dbReference>
<protein>
    <submittedName>
        <fullName evidence="2">Alpha/beta hydrolase</fullName>
    </submittedName>
</protein>
<name>A0ABY6ZB78_9BACL</name>
<organism evidence="2 3">
    <name type="scientific">Alicyclobacillus dauci</name>
    <dbReference type="NCBI Taxonomy" id="1475485"/>
    <lineage>
        <taxon>Bacteria</taxon>
        <taxon>Bacillati</taxon>
        <taxon>Bacillota</taxon>
        <taxon>Bacilli</taxon>
        <taxon>Bacillales</taxon>
        <taxon>Alicyclobacillaceae</taxon>
        <taxon>Alicyclobacillus</taxon>
    </lineage>
</organism>
<feature type="domain" description="AB hydrolase-1" evidence="1">
    <location>
        <begin position="195"/>
        <end position="245"/>
    </location>
</feature>
<geneLocation type="plasmid" evidence="2 3">
    <name>unnamed1</name>
</geneLocation>
<evidence type="ECO:0000313" key="2">
    <source>
        <dbReference type="EMBL" id="WAH39350.1"/>
    </source>
</evidence>
<dbReference type="RefSeq" id="WP_268047068.1">
    <property type="nucleotide sequence ID" value="NZ_CP104065.1"/>
</dbReference>